<dbReference type="SUPFAM" id="SSF52540">
    <property type="entry name" value="P-loop containing nucleoside triphosphate hydrolases"/>
    <property type="match status" value="1"/>
</dbReference>
<evidence type="ECO:0000259" key="1">
    <source>
        <dbReference type="Pfam" id="PF00931"/>
    </source>
</evidence>
<dbReference type="EMBL" id="SPHZ02000009">
    <property type="protein sequence ID" value="KAF0897662.1"/>
    <property type="molecule type" value="Genomic_DNA"/>
</dbReference>
<dbReference type="AlphaFoldDB" id="A0A6G1CBX6"/>
<protein>
    <recommendedName>
        <fullName evidence="1">NB-ARC domain-containing protein</fullName>
    </recommendedName>
</protein>
<accession>A0A6G1CBX6</accession>
<organism evidence="2 3">
    <name type="scientific">Oryza meyeriana var. granulata</name>
    <dbReference type="NCBI Taxonomy" id="110450"/>
    <lineage>
        <taxon>Eukaryota</taxon>
        <taxon>Viridiplantae</taxon>
        <taxon>Streptophyta</taxon>
        <taxon>Embryophyta</taxon>
        <taxon>Tracheophyta</taxon>
        <taxon>Spermatophyta</taxon>
        <taxon>Magnoliopsida</taxon>
        <taxon>Liliopsida</taxon>
        <taxon>Poales</taxon>
        <taxon>Poaceae</taxon>
        <taxon>BOP clade</taxon>
        <taxon>Oryzoideae</taxon>
        <taxon>Oryzeae</taxon>
        <taxon>Oryzinae</taxon>
        <taxon>Oryza</taxon>
        <taxon>Oryza meyeriana</taxon>
    </lineage>
</organism>
<gene>
    <name evidence="2" type="ORF">E2562_000380</name>
</gene>
<proteinExistence type="predicted"/>
<feature type="domain" description="NB-ARC" evidence="1">
    <location>
        <begin position="7"/>
        <end position="33"/>
    </location>
</feature>
<dbReference type="Pfam" id="PF00931">
    <property type="entry name" value="NB-ARC"/>
    <property type="match status" value="1"/>
</dbReference>
<dbReference type="Proteomes" id="UP000479710">
    <property type="component" value="Unassembled WGS sequence"/>
</dbReference>
<sequence length="118" mass="13073">MLFLGDDRKMKIVSVVGFGGLGKTTIAKAVYDKCSVPNPTVCHHTSDISLLPSPPLPWRLRRCRSGLRSNSGEVSIWHIEPAPDPLAPQSSEKLIDTIKDELQEQLKRLEILSSFIPP</sequence>
<name>A0A6G1CBX6_9ORYZ</name>
<keyword evidence="3" id="KW-1185">Reference proteome</keyword>
<dbReference type="Gene3D" id="3.40.50.300">
    <property type="entry name" value="P-loop containing nucleotide triphosphate hydrolases"/>
    <property type="match status" value="1"/>
</dbReference>
<evidence type="ECO:0000313" key="3">
    <source>
        <dbReference type="Proteomes" id="UP000479710"/>
    </source>
</evidence>
<dbReference type="InterPro" id="IPR002182">
    <property type="entry name" value="NB-ARC"/>
</dbReference>
<reference evidence="2 3" key="1">
    <citation type="submission" date="2019-11" db="EMBL/GenBank/DDBJ databases">
        <title>Whole genome sequence of Oryza granulata.</title>
        <authorList>
            <person name="Li W."/>
        </authorList>
    </citation>
    <scope>NUCLEOTIDE SEQUENCE [LARGE SCALE GENOMIC DNA]</scope>
    <source>
        <strain evidence="3">cv. Menghai</strain>
        <tissue evidence="2">Leaf</tissue>
    </source>
</reference>
<comment type="caution">
    <text evidence="2">The sequence shown here is derived from an EMBL/GenBank/DDBJ whole genome shotgun (WGS) entry which is preliminary data.</text>
</comment>
<evidence type="ECO:0000313" key="2">
    <source>
        <dbReference type="EMBL" id="KAF0897662.1"/>
    </source>
</evidence>
<dbReference type="InterPro" id="IPR027417">
    <property type="entry name" value="P-loop_NTPase"/>
</dbReference>
<dbReference type="OrthoDB" id="1930487at2759"/>